<evidence type="ECO:0000313" key="3">
    <source>
        <dbReference type="Proteomes" id="UP000197138"/>
    </source>
</evidence>
<name>A0A218WLX7_PUNGR</name>
<keyword evidence="4" id="KW-1185">Reference proteome</keyword>
<evidence type="ECO:0000313" key="4">
    <source>
        <dbReference type="Proteomes" id="UP000233551"/>
    </source>
</evidence>
<dbReference type="Proteomes" id="UP000233551">
    <property type="component" value="Unassembled WGS sequence"/>
</dbReference>
<dbReference type="EMBL" id="MTKT01003950">
    <property type="protein sequence ID" value="OWM73469.1"/>
    <property type="molecule type" value="Genomic_DNA"/>
</dbReference>
<comment type="caution">
    <text evidence="1">The sequence shown here is derived from an EMBL/GenBank/DDBJ whole genome shotgun (WGS) entry which is preliminary data.</text>
</comment>
<sequence>MTLIPPPWLPAPTEVARDHVIRAGVVGWRPQPTSSAGTVNHRGGIRVANWWFQLPNWLGLVNHGSGVKVTDLLPNPSLPSNPPSKIDYELGLDFRAWKEGGDDNDNDATLEPERRRLTARSRQEIWCGVSLHGRSEA</sequence>
<protein>
    <submittedName>
        <fullName evidence="1">Uncharacterized protein</fullName>
    </submittedName>
</protein>
<organism evidence="1 3">
    <name type="scientific">Punica granatum</name>
    <name type="common">Pomegranate</name>
    <dbReference type="NCBI Taxonomy" id="22663"/>
    <lineage>
        <taxon>Eukaryota</taxon>
        <taxon>Viridiplantae</taxon>
        <taxon>Streptophyta</taxon>
        <taxon>Embryophyta</taxon>
        <taxon>Tracheophyta</taxon>
        <taxon>Spermatophyta</taxon>
        <taxon>Magnoliopsida</taxon>
        <taxon>eudicotyledons</taxon>
        <taxon>Gunneridae</taxon>
        <taxon>Pentapetalae</taxon>
        <taxon>rosids</taxon>
        <taxon>malvids</taxon>
        <taxon>Myrtales</taxon>
        <taxon>Lythraceae</taxon>
        <taxon>Punica</taxon>
    </lineage>
</organism>
<proteinExistence type="predicted"/>
<evidence type="ECO:0000313" key="1">
    <source>
        <dbReference type="EMBL" id="OWM73469.1"/>
    </source>
</evidence>
<evidence type="ECO:0000313" key="2">
    <source>
        <dbReference type="EMBL" id="PKI60234.1"/>
    </source>
</evidence>
<accession>A0A218WLX7</accession>
<dbReference type="EMBL" id="PGOL01001181">
    <property type="protein sequence ID" value="PKI60234.1"/>
    <property type="molecule type" value="Genomic_DNA"/>
</dbReference>
<reference evidence="3" key="1">
    <citation type="journal article" date="2017" name="Plant J.">
        <title>The pomegranate (Punica granatum L.) genome and the genomics of punicalagin biosynthesis.</title>
        <authorList>
            <person name="Qin G."/>
            <person name="Xu C."/>
            <person name="Ming R."/>
            <person name="Tang H."/>
            <person name="Guyot R."/>
            <person name="Kramer E.M."/>
            <person name="Hu Y."/>
            <person name="Yi X."/>
            <person name="Qi Y."/>
            <person name="Xu X."/>
            <person name="Gao Z."/>
            <person name="Pan H."/>
            <person name="Jian J."/>
            <person name="Tian Y."/>
            <person name="Yue Z."/>
            <person name="Xu Y."/>
        </authorList>
    </citation>
    <scope>NUCLEOTIDE SEQUENCE [LARGE SCALE GENOMIC DNA]</scope>
    <source>
        <strain evidence="3">cv. Dabenzi</strain>
    </source>
</reference>
<reference evidence="1" key="2">
    <citation type="submission" date="2017-06" db="EMBL/GenBank/DDBJ databases">
        <title>The pomegranate genome and the genomics of punicalagin biosynthesis.</title>
        <authorList>
            <person name="Xu C."/>
        </authorList>
    </citation>
    <scope>NUCLEOTIDE SEQUENCE [LARGE SCALE GENOMIC DNA]</scope>
    <source>
        <tissue evidence="1">Fresh leaf</tissue>
    </source>
</reference>
<dbReference type="Proteomes" id="UP000197138">
    <property type="component" value="Unassembled WGS sequence"/>
</dbReference>
<dbReference type="AlphaFoldDB" id="A0A218WLX7"/>
<reference evidence="2 4" key="3">
    <citation type="submission" date="2017-11" db="EMBL/GenBank/DDBJ databases">
        <title>De-novo sequencing of pomegranate (Punica granatum L.) genome.</title>
        <authorList>
            <person name="Akparov Z."/>
            <person name="Amiraslanov A."/>
            <person name="Hajiyeva S."/>
            <person name="Abbasov M."/>
            <person name="Kaur K."/>
            <person name="Hamwieh A."/>
            <person name="Solovyev V."/>
            <person name="Salamov A."/>
            <person name="Braich B."/>
            <person name="Kosarev P."/>
            <person name="Mahmoud A."/>
            <person name="Hajiyev E."/>
            <person name="Babayeva S."/>
            <person name="Izzatullayeva V."/>
            <person name="Mammadov A."/>
            <person name="Mammadov A."/>
            <person name="Sharifova S."/>
            <person name="Ojaghi J."/>
            <person name="Eynullazada K."/>
            <person name="Bayramov B."/>
            <person name="Abdulazimova A."/>
            <person name="Shahmuradov I."/>
        </authorList>
    </citation>
    <scope>NUCLEOTIDE SEQUENCE [LARGE SCALE GENOMIC DNA]</scope>
    <source>
        <strain evidence="2">AG2017</strain>
        <strain evidence="4">cv. AG2017</strain>
        <tissue evidence="2">Leaf</tissue>
    </source>
</reference>
<gene>
    <name evidence="1" type="ORF">CDL15_Pgr026568</name>
    <name evidence="2" type="ORF">CRG98_019422</name>
</gene>